<dbReference type="InterPro" id="IPR038765">
    <property type="entry name" value="Papain-like_cys_pep_sf"/>
</dbReference>
<organism evidence="1 2">
    <name type="scientific">Asticcacaulis biprosthecium C19</name>
    <dbReference type="NCBI Taxonomy" id="715226"/>
    <lineage>
        <taxon>Bacteria</taxon>
        <taxon>Pseudomonadati</taxon>
        <taxon>Pseudomonadota</taxon>
        <taxon>Alphaproteobacteria</taxon>
        <taxon>Caulobacterales</taxon>
        <taxon>Caulobacteraceae</taxon>
        <taxon>Asticcacaulis</taxon>
    </lineage>
</organism>
<dbReference type="AlphaFoldDB" id="F4QTU3"/>
<evidence type="ECO:0008006" key="3">
    <source>
        <dbReference type="Google" id="ProtNLM"/>
    </source>
</evidence>
<proteinExistence type="predicted"/>
<dbReference type="HOGENOM" id="CLU_104117_0_0_5"/>
<dbReference type="OrthoDB" id="195541at2"/>
<dbReference type="InterPro" id="IPR024453">
    <property type="entry name" value="Peptidase_C92"/>
</dbReference>
<dbReference type="Gene3D" id="3.90.1720.10">
    <property type="entry name" value="endopeptidase domain like (from Nostoc punctiforme)"/>
    <property type="match status" value="1"/>
</dbReference>
<sequence>MTRRTWLIGIAVVLTVLGIYAGVRALGRPPAYQDGDLIFQTSGSHQSAAILAATGSAFTHMGIVERRKDGWYVIEAGGTVRSVPLRSWIKRGQGGRYAIYRHPLSNDQARTILRAAHGLDGRPYDIFFSFENRAIYCSELPYLAYGKAGLTIGRVQKVRDLNADNGLAKGLIEKRWQRHEDCKGLDFEACYARILDQDLVTPVSIAKDGQFRQIFSNYPF</sequence>
<gene>
    <name evidence="1" type="ORF">ABI_45900</name>
</gene>
<dbReference type="eggNOG" id="COG0791">
    <property type="taxonomic scope" value="Bacteria"/>
</dbReference>
<dbReference type="Proteomes" id="UP000006512">
    <property type="component" value="Unassembled WGS sequence"/>
</dbReference>
<dbReference type="STRING" id="715226.ABI_45900"/>
<dbReference type="RefSeq" id="WP_006275364.1">
    <property type="nucleotide sequence ID" value="NZ_GL883081.1"/>
</dbReference>
<dbReference type="EMBL" id="GL883081">
    <property type="protein sequence ID" value="EGF89243.1"/>
    <property type="molecule type" value="Genomic_DNA"/>
</dbReference>
<evidence type="ECO:0000313" key="1">
    <source>
        <dbReference type="EMBL" id="EGF89243.1"/>
    </source>
</evidence>
<reference evidence="2" key="1">
    <citation type="submission" date="2011-03" db="EMBL/GenBank/DDBJ databases">
        <title>Draft genome sequence of Brevundimonas diminuta.</title>
        <authorList>
            <person name="Brown P.J.B."/>
            <person name="Buechlein A."/>
            <person name="Hemmerich C."/>
            <person name="Brun Y.V."/>
        </authorList>
    </citation>
    <scope>NUCLEOTIDE SEQUENCE [LARGE SCALE GENOMIC DNA]</scope>
    <source>
        <strain evidence="2">C19</strain>
    </source>
</reference>
<name>F4QTU3_9CAUL</name>
<protein>
    <recommendedName>
        <fullName evidence="3">Peptidoglycan peptidase</fullName>
    </recommendedName>
</protein>
<dbReference type="SUPFAM" id="SSF54001">
    <property type="entry name" value="Cysteine proteinases"/>
    <property type="match status" value="1"/>
</dbReference>
<evidence type="ECO:0000313" key="2">
    <source>
        <dbReference type="Proteomes" id="UP000006512"/>
    </source>
</evidence>
<accession>F4QTU3</accession>
<keyword evidence="2" id="KW-1185">Reference proteome</keyword>
<dbReference type="Pfam" id="PF05708">
    <property type="entry name" value="Peptidase_C92"/>
    <property type="match status" value="1"/>
</dbReference>